<evidence type="ECO:0000313" key="3">
    <source>
        <dbReference type="Proteomes" id="UP000887023"/>
    </source>
</evidence>
<gene>
    <name evidence="2" type="ORF">KV203_03695</name>
</gene>
<sequence length="432" mass="46291">MPRARPADTRSSGGNSPWMALRPDDDVARVARRVESAHQSFVERADGADVRGVVFDSWLRSRDSGVDPNRVVPAVPVNSSELRRYRAAHPMALIRPVIERLLVADAADTGLIVASTDECGRLLWVEGDTAARDRAAAMNFAEGADWSERSAGTNAPGTALAVDHAVQIFGAEHFVRPAHHWSCTAAPVHDPHSGAIIGAIDLTGGPRVAAPEVLALVRATVAAAEAELRWQLPPRPPEPAQAAVDVLGVVRPVLVRNGSELPLWRRHAEILVLLGEYPQGLSGDRLGVLLDEADLDTVTVRAAMSRLRKVSGDGLIGSRPYRLVAPLDTDVGRVRAALDRGDVHGALDAYAGPVLPTSMAPGVLDLREQLHARVRAAVLGAADQRALARWTAGPQGRDDMVAWVAYLSALDPDSPMYAQVRAQVELIDRRLG</sequence>
<organism evidence="2 3">
    <name type="scientific">Skermania pinensis</name>
    <dbReference type="NCBI Taxonomy" id="39122"/>
    <lineage>
        <taxon>Bacteria</taxon>
        <taxon>Bacillati</taxon>
        <taxon>Actinomycetota</taxon>
        <taxon>Actinomycetes</taxon>
        <taxon>Mycobacteriales</taxon>
        <taxon>Gordoniaceae</taxon>
        <taxon>Skermania</taxon>
    </lineage>
</organism>
<dbReference type="Proteomes" id="UP000887023">
    <property type="component" value="Chromosome"/>
</dbReference>
<name>A0ABX8SC25_9ACTN</name>
<accession>A0ABX8SC25</accession>
<evidence type="ECO:0000256" key="1">
    <source>
        <dbReference type="SAM" id="MobiDB-lite"/>
    </source>
</evidence>
<evidence type="ECO:0000313" key="2">
    <source>
        <dbReference type="EMBL" id="QXQ14522.1"/>
    </source>
</evidence>
<reference evidence="2" key="1">
    <citation type="submission" date="2021-07" db="EMBL/GenBank/DDBJ databases">
        <title>Candidatus Kaistella beijingensis sp. nov. isolated from a municipal wastewater treatment plant is involved in sludge foaming.</title>
        <authorList>
            <person name="Song Y."/>
            <person name="Liu S.-J."/>
        </authorList>
    </citation>
    <scope>NUCLEOTIDE SEQUENCE</scope>
    <source>
        <strain evidence="2">DSM 43998</strain>
    </source>
</reference>
<dbReference type="InterPro" id="IPR029016">
    <property type="entry name" value="GAF-like_dom_sf"/>
</dbReference>
<keyword evidence="3" id="KW-1185">Reference proteome</keyword>
<feature type="region of interest" description="Disordered" evidence="1">
    <location>
        <begin position="1"/>
        <end position="21"/>
    </location>
</feature>
<dbReference type="EMBL" id="CP079105">
    <property type="protein sequence ID" value="QXQ14522.1"/>
    <property type="molecule type" value="Genomic_DNA"/>
</dbReference>
<dbReference type="Gene3D" id="3.30.450.40">
    <property type="match status" value="1"/>
</dbReference>
<proteinExistence type="predicted"/>
<protein>
    <submittedName>
        <fullName evidence="2">Transcriptional regulator</fullName>
    </submittedName>
</protein>